<evidence type="ECO:0000256" key="5">
    <source>
        <dbReference type="ARBA" id="ARBA00023136"/>
    </source>
</evidence>
<dbReference type="Pfam" id="PF00535">
    <property type="entry name" value="Glycos_transf_2"/>
    <property type="match status" value="1"/>
</dbReference>
<dbReference type="STRING" id="1122188.SAMN02745674_01765"/>
<keyword evidence="5" id="KW-0472">Membrane</keyword>
<proteinExistence type="predicted"/>
<accession>A0A1T4QQ81</accession>
<evidence type="ECO:0000259" key="6">
    <source>
        <dbReference type="Pfam" id="PF00535"/>
    </source>
</evidence>
<dbReference type="SUPFAM" id="SSF53448">
    <property type="entry name" value="Nucleotide-diphospho-sugar transferases"/>
    <property type="match status" value="1"/>
</dbReference>
<dbReference type="OrthoDB" id="9777873at2"/>
<dbReference type="InterPro" id="IPR029044">
    <property type="entry name" value="Nucleotide-diphossugar_trans"/>
</dbReference>
<evidence type="ECO:0000313" key="7">
    <source>
        <dbReference type="EMBL" id="SKA05923.1"/>
    </source>
</evidence>
<reference evidence="7 8" key="1">
    <citation type="submission" date="2017-02" db="EMBL/GenBank/DDBJ databases">
        <authorList>
            <person name="Peterson S.W."/>
        </authorList>
    </citation>
    <scope>NUCLEOTIDE SEQUENCE [LARGE SCALE GENOMIC DNA]</scope>
    <source>
        <strain evidence="7 8">DSM 21749</strain>
    </source>
</reference>
<sequence>MISFIIPAHNEARLIGATLAALDCVIEQLGQPCEVIVVDDASTDGTGERALEAGARLLRVGHRHIAATRNADAAAAKGERLFFVDADTLLEPPVVLAALAALDAGAAGGGAAVRLGGRLKRHERWLQDLSILLFRMVRIAPGCFVFCTRAAYEATGGFDEGYFAGEDVAMSRALARHGRFVVLREHVTTSARKLRTFSWWEQLRFFSRFLLGGRGLLRSRRNLEFWYGERRDEN</sequence>
<dbReference type="GO" id="GO:0016757">
    <property type="term" value="F:glycosyltransferase activity"/>
    <property type="evidence" value="ECO:0007669"/>
    <property type="project" value="UniProtKB-KW"/>
</dbReference>
<keyword evidence="2" id="KW-1003">Cell membrane</keyword>
<dbReference type="GO" id="GO:0005886">
    <property type="term" value="C:plasma membrane"/>
    <property type="evidence" value="ECO:0007669"/>
    <property type="project" value="UniProtKB-SubCell"/>
</dbReference>
<evidence type="ECO:0000313" key="8">
    <source>
        <dbReference type="Proteomes" id="UP000190061"/>
    </source>
</evidence>
<name>A0A1T4QQ81_9GAMM</name>
<dbReference type="PANTHER" id="PTHR43646">
    <property type="entry name" value="GLYCOSYLTRANSFERASE"/>
    <property type="match status" value="1"/>
</dbReference>
<evidence type="ECO:0000256" key="4">
    <source>
        <dbReference type="ARBA" id="ARBA00022679"/>
    </source>
</evidence>
<evidence type="ECO:0000256" key="2">
    <source>
        <dbReference type="ARBA" id="ARBA00022475"/>
    </source>
</evidence>
<keyword evidence="3" id="KW-0328">Glycosyltransferase</keyword>
<dbReference type="PANTHER" id="PTHR43646:SF2">
    <property type="entry name" value="GLYCOSYLTRANSFERASE 2-LIKE DOMAIN-CONTAINING PROTEIN"/>
    <property type="match status" value="1"/>
</dbReference>
<dbReference type="Gene3D" id="3.90.550.10">
    <property type="entry name" value="Spore Coat Polysaccharide Biosynthesis Protein SpsA, Chain A"/>
    <property type="match status" value="1"/>
</dbReference>
<dbReference type="EMBL" id="FUXP01000005">
    <property type="protein sequence ID" value="SKA05923.1"/>
    <property type="molecule type" value="Genomic_DNA"/>
</dbReference>
<evidence type="ECO:0000256" key="3">
    <source>
        <dbReference type="ARBA" id="ARBA00022676"/>
    </source>
</evidence>
<dbReference type="InterPro" id="IPR001173">
    <property type="entry name" value="Glyco_trans_2-like"/>
</dbReference>
<dbReference type="AlphaFoldDB" id="A0A1T4QQ81"/>
<organism evidence="7 8">
    <name type="scientific">Lysobacter spongiicola DSM 21749</name>
    <dbReference type="NCBI Taxonomy" id="1122188"/>
    <lineage>
        <taxon>Bacteria</taxon>
        <taxon>Pseudomonadati</taxon>
        <taxon>Pseudomonadota</taxon>
        <taxon>Gammaproteobacteria</taxon>
        <taxon>Lysobacterales</taxon>
        <taxon>Lysobacteraceae</taxon>
        <taxon>Novilysobacter</taxon>
    </lineage>
</organism>
<feature type="domain" description="Glycosyltransferase 2-like" evidence="6">
    <location>
        <begin position="3"/>
        <end position="128"/>
    </location>
</feature>
<comment type="subcellular location">
    <subcellularLocation>
        <location evidence="1">Cell membrane</location>
    </subcellularLocation>
</comment>
<dbReference type="RefSeq" id="WP_078758330.1">
    <property type="nucleotide sequence ID" value="NZ_FUXP01000005.1"/>
</dbReference>
<keyword evidence="8" id="KW-1185">Reference proteome</keyword>
<protein>
    <submittedName>
        <fullName evidence="7">Glycosyltransferase involved in cell wall bisynthesis</fullName>
    </submittedName>
</protein>
<gene>
    <name evidence="7" type="ORF">SAMN02745674_01765</name>
</gene>
<dbReference type="Proteomes" id="UP000190061">
    <property type="component" value="Unassembled WGS sequence"/>
</dbReference>
<keyword evidence="4 7" id="KW-0808">Transferase</keyword>
<evidence type="ECO:0000256" key="1">
    <source>
        <dbReference type="ARBA" id="ARBA00004236"/>
    </source>
</evidence>